<feature type="compositionally biased region" description="Polar residues" evidence="12">
    <location>
        <begin position="333"/>
        <end position="343"/>
    </location>
</feature>
<keyword evidence="8" id="KW-1133">Transmembrane helix</keyword>
<keyword evidence="5" id="KW-0812">Transmembrane</keyword>
<dbReference type="InterPro" id="IPR021056">
    <property type="entry name" value="Mt_import_IM_translocase_Tim54"/>
</dbReference>
<gene>
    <name evidence="13" type="ORF">IL334_000436</name>
</gene>
<feature type="region of interest" description="Disordered" evidence="12">
    <location>
        <begin position="269"/>
        <end position="348"/>
    </location>
</feature>
<name>A0ABZ1CS75_9TREE</name>
<evidence type="ECO:0000256" key="4">
    <source>
        <dbReference type="ARBA" id="ARBA00022448"/>
    </source>
</evidence>
<evidence type="ECO:0000256" key="6">
    <source>
        <dbReference type="ARBA" id="ARBA00022792"/>
    </source>
</evidence>
<evidence type="ECO:0000313" key="13">
    <source>
        <dbReference type="EMBL" id="WRT63531.1"/>
    </source>
</evidence>
<accession>A0ABZ1CS75</accession>
<evidence type="ECO:0000313" key="14">
    <source>
        <dbReference type="Proteomes" id="UP001329825"/>
    </source>
</evidence>
<evidence type="ECO:0000256" key="8">
    <source>
        <dbReference type="ARBA" id="ARBA00022989"/>
    </source>
</evidence>
<evidence type="ECO:0000256" key="2">
    <source>
        <dbReference type="ARBA" id="ARBA00006355"/>
    </source>
</evidence>
<evidence type="ECO:0000256" key="7">
    <source>
        <dbReference type="ARBA" id="ARBA00022927"/>
    </source>
</evidence>
<keyword evidence="4" id="KW-0813">Transport</keyword>
<dbReference type="EMBL" id="CP141881">
    <property type="protein sequence ID" value="WRT63531.1"/>
    <property type="molecule type" value="Genomic_DNA"/>
</dbReference>
<dbReference type="Proteomes" id="UP001329825">
    <property type="component" value="Chromosome 1"/>
</dbReference>
<keyword evidence="11" id="KW-0472">Membrane</keyword>
<evidence type="ECO:0000256" key="1">
    <source>
        <dbReference type="ARBA" id="ARBA00004434"/>
    </source>
</evidence>
<evidence type="ECO:0000256" key="9">
    <source>
        <dbReference type="ARBA" id="ARBA00023010"/>
    </source>
</evidence>
<keyword evidence="9" id="KW-0811">Translocation</keyword>
<proteinExistence type="inferred from homology"/>
<organism evidence="13 14">
    <name type="scientific">Kwoniella shivajii</name>
    <dbReference type="NCBI Taxonomy" id="564305"/>
    <lineage>
        <taxon>Eukaryota</taxon>
        <taxon>Fungi</taxon>
        <taxon>Dikarya</taxon>
        <taxon>Basidiomycota</taxon>
        <taxon>Agaricomycotina</taxon>
        <taxon>Tremellomycetes</taxon>
        <taxon>Tremellales</taxon>
        <taxon>Cryptococcaceae</taxon>
        <taxon>Kwoniella</taxon>
    </lineage>
</organism>
<comment type="subcellular location">
    <subcellularLocation>
        <location evidence="1">Mitochondrion inner membrane</location>
        <topology evidence="1">Single-pass membrane protein</topology>
    </subcellularLocation>
</comment>
<feature type="compositionally biased region" description="Pro residues" evidence="12">
    <location>
        <begin position="22"/>
        <end position="42"/>
    </location>
</feature>
<reference evidence="13 14" key="1">
    <citation type="submission" date="2024-01" db="EMBL/GenBank/DDBJ databases">
        <title>Comparative genomics of Cryptococcus and Kwoniella reveals pathogenesis evolution and contrasting modes of karyotype evolution via chromosome fusion or intercentromeric recombination.</title>
        <authorList>
            <person name="Coelho M.A."/>
            <person name="David-Palma M."/>
            <person name="Shea T."/>
            <person name="Bowers K."/>
            <person name="McGinley-Smith S."/>
            <person name="Mohammad A.W."/>
            <person name="Gnirke A."/>
            <person name="Yurkov A.M."/>
            <person name="Nowrousian M."/>
            <person name="Sun S."/>
            <person name="Cuomo C.A."/>
            <person name="Heitman J."/>
        </authorList>
    </citation>
    <scope>NUCLEOTIDE SEQUENCE [LARGE SCALE GENOMIC DNA]</scope>
    <source>
        <strain evidence="13">CBS 11374</strain>
    </source>
</reference>
<protein>
    <recommendedName>
        <fullName evidence="3">Mitochondrial import inner membrane translocase subunit TIM54</fullName>
    </recommendedName>
</protein>
<dbReference type="GeneID" id="87952567"/>
<evidence type="ECO:0000256" key="11">
    <source>
        <dbReference type="ARBA" id="ARBA00023136"/>
    </source>
</evidence>
<feature type="compositionally biased region" description="Low complexity" evidence="12">
    <location>
        <begin position="271"/>
        <end position="285"/>
    </location>
</feature>
<evidence type="ECO:0000256" key="10">
    <source>
        <dbReference type="ARBA" id="ARBA00023128"/>
    </source>
</evidence>
<evidence type="ECO:0000256" key="5">
    <source>
        <dbReference type="ARBA" id="ARBA00022692"/>
    </source>
</evidence>
<evidence type="ECO:0000256" key="3">
    <source>
        <dbReference type="ARBA" id="ARBA00020796"/>
    </source>
</evidence>
<keyword evidence="10" id="KW-0496">Mitochondrion</keyword>
<evidence type="ECO:0000256" key="12">
    <source>
        <dbReference type="SAM" id="MobiDB-lite"/>
    </source>
</evidence>
<comment type="similarity">
    <text evidence="2">Belongs to the TIM54 family.</text>
</comment>
<keyword evidence="6" id="KW-0999">Mitochondrion inner membrane</keyword>
<sequence length="519" mass="58237">MSAPEHPHPSPPPPTNTAIPPQAAPTNPPPASPIAPSPPGPKVPNVSKVPNVPKELTGFRSALSHTGIPHSVLTWKPKLPSRNWIIFWTITSSITATYYYDRMESKRIKNETIKLVQDKSKEVLQGGSLGIPRKITVYGAKWGGDEDTDRALRYFRKYVKPYLVAAAIDYSLPTAPLHGSITRQVHASILSQRRQALGLEAPPPQLSLPGILTPEEAKQKELEGGIVLVGRASFKEYMEGLKRGWMGDVNDWKWEDEIEKKLENDGVFNETIDTSSSDSTSLDQSIEPSFAPDQVASSTPIQPIKPATGLGFLSRPSPIHQTQVPPSSSSSSTAYQIPSQYHTPPNPLPPQPPILFLPFVNHIGFTQIPQMIKSFFTERYRVKQGSEAALAIIDNHIRPFDETKDLEFDKENEIYYNNAARELHTRVDQAKKDYYESLKPKIDLARQYENGQRELTTEENKSGKVITVNELKEERKKKELRWMGNQEGWDIVKPESAVSWDQTWSGWLNVFQLPKGNEK</sequence>
<keyword evidence="14" id="KW-1185">Reference proteome</keyword>
<feature type="region of interest" description="Disordered" evidence="12">
    <location>
        <begin position="1"/>
        <end position="51"/>
    </location>
</feature>
<dbReference type="Pfam" id="PF11711">
    <property type="entry name" value="Tim54"/>
    <property type="match status" value="1"/>
</dbReference>
<keyword evidence="7" id="KW-0653">Protein transport</keyword>
<dbReference type="RefSeq" id="XP_062788271.1">
    <property type="nucleotide sequence ID" value="XM_062932220.1"/>
</dbReference>